<feature type="non-terminal residue" evidence="3">
    <location>
        <position position="1"/>
    </location>
</feature>
<reference evidence="3 4" key="1">
    <citation type="submission" date="2014-04" db="EMBL/GenBank/DDBJ databases">
        <authorList>
            <consortium name="DOE Joint Genome Institute"/>
            <person name="Kuo A."/>
            <person name="Girlanda M."/>
            <person name="Perotto S."/>
            <person name="Kohler A."/>
            <person name="Nagy L.G."/>
            <person name="Floudas D."/>
            <person name="Copeland A."/>
            <person name="Barry K.W."/>
            <person name="Cichocki N."/>
            <person name="Veneault-Fourrey C."/>
            <person name="LaButti K."/>
            <person name="Lindquist E.A."/>
            <person name="Lipzen A."/>
            <person name="Lundell T."/>
            <person name="Morin E."/>
            <person name="Murat C."/>
            <person name="Sun H."/>
            <person name="Tunlid A."/>
            <person name="Henrissat B."/>
            <person name="Grigoriev I.V."/>
            <person name="Hibbett D.S."/>
            <person name="Martin F."/>
            <person name="Nordberg H.P."/>
            <person name="Cantor M.N."/>
            <person name="Hua S.X."/>
        </authorList>
    </citation>
    <scope>NUCLEOTIDE SEQUENCE [LARGE SCALE GENOMIC DNA]</scope>
    <source>
        <strain evidence="3 4">MUT 4182</strain>
    </source>
</reference>
<sequence>QIRGKVKDAARARTGDSYGFDDRPRMGQRNRRLYVSLIEEDAYICEEPESRKGAYYHPLSYKIIKTCFFSKATDDGILFPDFFKPIRAETVALVFTAIRMCLDEWKTGNFKPLIFTSEIYQPIYEVHLTNLSALNEADPLFLQGLGDELWE</sequence>
<feature type="non-terminal residue" evidence="3">
    <location>
        <position position="151"/>
    </location>
</feature>
<accession>A0A0C3Q0Z1</accession>
<protein>
    <recommendedName>
        <fullName evidence="2">DUF6532 domain-containing protein</fullName>
    </recommendedName>
</protein>
<dbReference type="InterPro" id="IPR045341">
    <property type="entry name" value="DUF6532"/>
</dbReference>
<dbReference type="HOGENOM" id="CLU_1735923_0_0_1"/>
<keyword evidence="4" id="KW-1185">Reference proteome</keyword>
<evidence type="ECO:0000313" key="3">
    <source>
        <dbReference type="EMBL" id="KIO21735.1"/>
    </source>
</evidence>
<feature type="region of interest" description="Disordered" evidence="1">
    <location>
        <begin position="1"/>
        <end position="21"/>
    </location>
</feature>
<dbReference type="EMBL" id="KN823130">
    <property type="protein sequence ID" value="KIO21735.1"/>
    <property type="molecule type" value="Genomic_DNA"/>
</dbReference>
<dbReference type="OrthoDB" id="3268553at2759"/>
<dbReference type="STRING" id="1051891.A0A0C3Q0Z1"/>
<evidence type="ECO:0000256" key="1">
    <source>
        <dbReference type="SAM" id="MobiDB-lite"/>
    </source>
</evidence>
<name>A0A0C3Q0Z1_9AGAM</name>
<evidence type="ECO:0000259" key="2">
    <source>
        <dbReference type="Pfam" id="PF20149"/>
    </source>
</evidence>
<feature type="domain" description="DUF6532" evidence="2">
    <location>
        <begin position="1"/>
        <end position="132"/>
    </location>
</feature>
<dbReference type="Pfam" id="PF20149">
    <property type="entry name" value="DUF6532"/>
    <property type="match status" value="1"/>
</dbReference>
<reference evidence="4" key="2">
    <citation type="submission" date="2015-01" db="EMBL/GenBank/DDBJ databases">
        <title>Evolutionary Origins and Diversification of the Mycorrhizal Mutualists.</title>
        <authorList>
            <consortium name="DOE Joint Genome Institute"/>
            <consortium name="Mycorrhizal Genomics Consortium"/>
            <person name="Kohler A."/>
            <person name="Kuo A."/>
            <person name="Nagy L.G."/>
            <person name="Floudas D."/>
            <person name="Copeland A."/>
            <person name="Barry K.W."/>
            <person name="Cichocki N."/>
            <person name="Veneault-Fourrey C."/>
            <person name="LaButti K."/>
            <person name="Lindquist E.A."/>
            <person name="Lipzen A."/>
            <person name="Lundell T."/>
            <person name="Morin E."/>
            <person name="Murat C."/>
            <person name="Riley R."/>
            <person name="Ohm R."/>
            <person name="Sun H."/>
            <person name="Tunlid A."/>
            <person name="Henrissat B."/>
            <person name="Grigoriev I.V."/>
            <person name="Hibbett D.S."/>
            <person name="Martin F."/>
        </authorList>
    </citation>
    <scope>NUCLEOTIDE SEQUENCE [LARGE SCALE GENOMIC DNA]</scope>
    <source>
        <strain evidence="4">MUT 4182</strain>
    </source>
</reference>
<proteinExistence type="predicted"/>
<dbReference type="Proteomes" id="UP000054248">
    <property type="component" value="Unassembled WGS sequence"/>
</dbReference>
<dbReference type="AlphaFoldDB" id="A0A0C3Q0Z1"/>
<organism evidence="3 4">
    <name type="scientific">Tulasnella calospora MUT 4182</name>
    <dbReference type="NCBI Taxonomy" id="1051891"/>
    <lineage>
        <taxon>Eukaryota</taxon>
        <taxon>Fungi</taxon>
        <taxon>Dikarya</taxon>
        <taxon>Basidiomycota</taxon>
        <taxon>Agaricomycotina</taxon>
        <taxon>Agaricomycetes</taxon>
        <taxon>Cantharellales</taxon>
        <taxon>Tulasnellaceae</taxon>
        <taxon>Tulasnella</taxon>
    </lineage>
</organism>
<gene>
    <name evidence="3" type="ORF">M407DRAFT_47499</name>
</gene>
<evidence type="ECO:0000313" key="4">
    <source>
        <dbReference type="Proteomes" id="UP000054248"/>
    </source>
</evidence>